<feature type="compositionally biased region" description="Pro residues" evidence="6">
    <location>
        <begin position="506"/>
        <end position="523"/>
    </location>
</feature>
<dbReference type="GO" id="GO:0030136">
    <property type="term" value="C:clathrin-coated vesicle"/>
    <property type="evidence" value="ECO:0007669"/>
    <property type="project" value="TreeGrafter"/>
</dbReference>
<feature type="compositionally biased region" description="Pro residues" evidence="6">
    <location>
        <begin position="481"/>
        <end position="498"/>
    </location>
</feature>
<dbReference type="GO" id="GO:0048268">
    <property type="term" value="P:clathrin coat assembly"/>
    <property type="evidence" value="ECO:0007669"/>
    <property type="project" value="TreeGrafter"/>
</dbReference>
<evidence type="ECO:0000256" key="2">
    <source>
        <dbReference type="ARBA" id="ARBA00022553"/>
    </source>
</evidence>
<feature type="compositionally biased region" description="Basic residues" evidence="6">
    <location>
        <begin position="742"/>
        <end position="752"/>
    </location>
</feature>
<dbReference type="PANTHER" id="PTHR23065">
    <property type="entry name" value="PROLINE-SERINE-THREONINE PHOSPHATASE INTERACTING PROTEIN 1"/>
    <property type="match status" value="1"/>
</dbReference>
<sequence length="1099" mass="117741">MMKWLRVPRNTADSLFKDPRRVLIVLVKSNERTGLLKIYVFAEISREAEEVGLPTRQWPETEIKTCGDDQVLSVDQVAMATVLELNTETLSLDTSMWANISTVTVELQATSCTAGSLEIEECKSATMMEGLKKRTRKAFGIRKKEKDNDSTGSPDREGGSQKKTNGAPNGFYGDIDWDRYPHFFSSDESEEEEDQRKKFKIKIKPLPADRVTTTPSVDELKASIGNIALSPSPLVSIPDVTSCQPSLTDGGFEKEHIHSKTPVTEDTTALFGPPLETAFGEPKTEVVLSESDAWATPLSEPESSLTRAFPTGILSLCVNILGTSANTVFDRSLVVCVSEGSTEADSTRKPSIADLDNIFGPEEVPPAGEDISDTWVCFSEEPAARPPLPEETAPPLPAPLPESPAPPLPTSPPPPDDPVPPPLPTSPPPKEEPVPPLPTSPPPSEESAAAPAPSGPTTPEDRSPLTLATSPPPKELASPPTSSPPPADLPCSIPPAPAPKARTPPAVTPPAEEPATRPVPPPLVLSQEEQSKNTDTTQPKEDGGEIVTSPNDGSQGSRSTPPPPPPPTYRAVVSSPGPTSGAGGTNSGIYLMVLSGIWFIEDSSSSPVRPATPSSVNPTPPPPPPRPPSRPKLPPGKPTVGDLTRPFSPPIHSASPPPIAPLARAESTSSISSTNSLSAATTPTVGKELSVSVSEDDAFVDKLPTFERHFDSIAGIVTIPSERGKGGRVWENGLEECSCRRPGGKREHRKRKERETQCEQSATDEESSGECCSGPRSATTSVQAVRLHSLDIPSQNDQPSLVWFDRGKFYLTFEGCSRGPSPLTMGAQDTLPVAAAFTETVNAFFKGADPSKCVVKIIGEMVLSFPAGITRHFANNPSPAVLTFSITNYSRLEHVLPNPQLLCCDTTTQAKADAKDFWVNMPNLISHLKKVAEQKPQATYYNVDMLKYQVSAEGLQSIPLNLAVSWRCEPTSTDLRIDYKYNGEAMTTPMALNNVQFLVPVDGGVSKLQAVLPPAACFFDSLMITYFQLRCLICSSKGVGSLLARFQLTEGPSKPAPLAVQFTSEGSTLSGCDIELAGPGYRFSLIKKRFAAGKYLADN</sequence>
<organism evidence="8 9">
    <name type="scientific">Collichthys lucidus</name>
    <name type="common">Big head croaker</name>
    <name type="synonym">Sciaena lucida</name>
    <dbReference type="NCBI Taxonomy" id="240159"/>
    <lineage>
        <taxon>Eukaryota</taxon>
        <taxon>Metazoa</taxon>
        <taxon>Chordata</taxon>
        <taxon>Craniata</taxon>
        <taxon>Vertebrata</taxon>
        <taxon>Euteleostomi</taxon>
        <taxon>Actinopterygii</taxon>
        <taxon>Neopterygii</taxon>
        <taxon>Teleostei</taxon>
        <taxon>Neoteleostei</taxon>
        <taxon>Acanthomorphata</taxon>
        <taxon>Eupercaria</taxon>
        <taxon>Sciaenidae</taxon>
        <taxon>Collichthys</taxon>
    </lineage>
</organism>
<reference evidence="8 9" key="1">
    <citation type="submission" date="2019-01" db="EMBL/GenBank/DDBJ databases">
        <title>Genome Assembly of Collichthys lucidus.</title>
        <authorList>
            <person name="Cai M."/>
            <person name="Xiao S."/>
        </authorList>
    </citation>
    <scope>NUCLEOTIDE SEQUENCE [LARGE SCALE GENOMIC DNA]</scope>
    <source>
        <strain evidence="8">JT15FE1705JMU</strain>
        <tissue evidence="8">Muscle</tissue>
    </source>
</reference>
<keyword evidence="9" id="KW-1185">Reference proteome</keyword>
<keyword evidence="4" id="KW-0472">Membrane</keyword>
<dbReference type="InterPro" id="IPR018808">
    <property type="entry name" value="Muniscin_C"/>
</dbReference>
<evidence type="ECO:0000256" key="5">
    <source>
        <dbReference type="ARBA" id="ARBA00023176"/>
    </source>
</evidence>
<dbReference type="EMBL" id="CM014085">
    <property type="protein sequence ID" value="TKS74277.1"/>
    <property type="molecule type" value="Genomic_DNA"/>
</dbReference>
<keyword evidence="3" id="KW-0254">Endocytosis</keyword>
<dbReference type="PROSITE" id="PS51072">
    <property type="entry name" value="MHD"/>
    <property type="match status" value="1"/>
</dbReference>
<feature type="region of interest" description="Disordered" evidence="6">
    <location>
        <begin position="137"/>
        <end position="171"/>
    </location>
</feature>
<evidence type="ECO:0000313" key="8">
    <source>
        <dbReference type="EMBL" id="TKS74277.1"/>
    </source>
</evidence>
<evidence type="ECO:0000313" key="9">
    <source>
        <dbReference type="Proteomes" id="UP000298787"/>
    </source>
</evidence>
<evidence type="ECO:0000256" key="6">
    <source>
        <dbReference type="SAM" id="MobiDB-lite"/>
    </source>
</evidence>
<name>A0A4U5UHU1_COLLU</name>
<dbReference type="AlphaFoldDB" id="A0A4U5UHU1"/>
<evidence type="ECO:0000256" key="3">
    <source>
        <dbReference type="ARBA" id="ARBA00022583"/>
    </source>
</evidence>
<feature type="region of interest" description="Disordered" evidence="6">
    <location>
        <begin position="603"/>
        <end position="684"/>
    </location>
</feature>
<feature type="compositionally biased region" description="Polar residues" evidence="6">
    <location>
        <begin position="548"/>
        <end position="559"/>
    </location>
</feature>
<evidence type="ECO:0000259" key="7">
    <source>
        <dbReference type="PROSITE" id="PS51072"/>
    </source>
</evidence>
<dbReference type="Proteomes" id="UP000298787">
    <property type="component" value="Chromosome 8"/>
</dbReference>
<feature type="compositionally biased region" description="Low complexity" evidence="6">
    <location>
        <begin position="661"/>
        <end position="684"/>
    </location>
</feature>
<comment type="subcellular location">
    <subcellularLocation>
        <location evidence="1">Membrane</location>
        <location evidence="1">Clathrin-coated pit</location>
        <topology evidence="1">Peripheral membrane protein</topology>
        <orientation evidence="1">Cytoplasmic side</orientation>
    </subcellularLocation>
</comment>
<dbReference type="PANTHER" id="PTHR23065:SF8">
    <property type="entry name" value="F-BAR DOMAIN ONLY PROTEIN 2"/>
    <property type="match status" value="1"/>
</dbReference>
<feature type="domain" description="MHD" evidence="7">
    <location>
        <begin position="830"/>
        <end position="1098"/>
    </location>
</feature>
<dbReference type="GO" id="GO:0005905">
    <property type="term" value="C:clathrin-coated pit"/>
    <property type="evidence" value="ECO:0007669"/>
    <property type="project" value="UniProtKB-SubCell"/>
</dbReference>
<dbReference type="GO" id="GO:0072583">
    <property type="term" value="P:clathrin-dependent endocytosis"/>
    <property type="evidence" value="ECO:0007669"/>
    <property type="project" value="TreeGrafter"/>
</dbReference>
<feature type="compositionally biased region" description="Basic and acidic residues" evidence="6">
    <location>
        <begin position="142"/>
        <end position="160"/>
    </location>
</feature>
<gene>
    <name evidence="8" type="ORF">D9C73_008358</name>
</gene>
<keyword evidence="5" id="KW-0168">Coated pit</keyword>
<feature type="compositionally biased region" description="Pro residues" evidence="6">
    <location>
        <begin position="384"/>
        <end position="444"/>
    </location>
</feature>
<evidence type="ECO:0000256" key="1">
    <source>
        <dbReference type="ARBA" id="ARBA00004283"/>
    </source>
</evidence>
<dbReference type="InterPro" id="IPR028565">
    <property type="entry name" value="MHD"/>
</dbReference>
<dbReference type="GO" id="GO:0098793">
    <property type="term" value="C:presynapse"/>
    <property type="evidence" value="ECO:0007669"/>
    <property type="project" value="GOC"/>
</dbReference>
<evidence type="ECO:0000256" key="4">
    <source>
        <dbReference type="ARBA" id="ARBA00023136"/>
    </source>
</evidence>
<feature type="compositionally biased region" description="Pro residues" evidence="6">
    <location>
        <begin position="618"/>
        <end position="637"/>
    </location>
</feature>
<protein>
    <submittedName>
        <fullName evidence="8">SH3-containing GRB2-like protein 3-interacting protein 1</fullName>
    </submittedName>
</protein>
<feature type="region of interest" description="Disordered" evidence="6">
    <location>
        <begin position="383"/>
        <end position="587"/>
    </location>
</feature>
<dbReference type="Pfam" id="PF10291">
    <property type="entry name" value="muHD"/>
    <property type="match status" value="1"/>
</dbReference>
<feature type="region of interest" description="Disordered" evidence="6">
    <location>
        <begin position="739"/>
        <end position="776"/>
    </location>
</feature>
<dbReference type="GO" id="GO:0005886">
    <property type="term" value="C:plasma membrane"/>
    <property type="evidence" value="ECO:0007669"/>
    <property type="project" value="TreeGrafter"/>
</dbReference>
<dbReference type="STRING" id="240159.A0A4U5UHU1"/>
<keyword evidence="2" id="KW-0597">Phosphoprotein</keyword>
<dbReference type="GO" id="GO:0048488">
    <property type="term" value="P:synaptic vesicle endocytosis"/>
    <property type="evidence" value="ECO:0007669"/>
    <property type="project" value="TreeGrafter"/>
</dbReference>
<proteinExistence type="predicted"/>
<accession>A0A4U5UHU1</accession>
<feature type="compositionally biased region" description="Low complexity" evidence="6">
    <location>
        <begin position="445"/>
        <end position="458"/>
    </location>
</feature>